<dbReference type="AlphaFoldDB" id="A0A223KQD4"/>
<sequence length="82" mass="9337">MNTVTVYTTTRCPYCVMLKNFLVDQNIPFKEINVETKPEIMNQLVNETGQMGVPQTEVNGKWVVGFDPNNIMLALKTGRNEE</sequence>
<dbReference type="RefSeq" id="WP_066418407.1">
    <property type="nucleotide sequence ID" value="NZ_CP018866.1"/>
</dbReference>
<dbReference type="PROSITE" id="PS51354">
    <property type="entry name" value="GLUTAREDOXIN_2"/>
    <property type="match status" value="1"/>
</dbReference>
<evidence type="ECO:0000313" key="2">
    <source>
        <dbReference type="EMBL" id="AST91692.1"/>
    </source>
</evidence>
<dbReference type="PANTHER" id="PTHR34386">
    <property type="entry name" value="GLUTAREDOXIN"/>
    <property type="match status" value="1"/>
</dbReference>
<reference evidence="2 3" key="1">
    <citation type="submission" date="2016-12" db="EMBL/GenBank/DDBJ databases">
        <title>The whole genome sequencing and assembly of Bacillus cohnii DSM 6307T strain.</title>
        <authorList>
            <person name="Lee Y.-J."/>
            <person name="Yi H."/>
            <person name="Bahn Y.-S."/>
            <person name="Kim J.F."/>
            <person name="Lee D.-W."/>
        </authorList>
    </citation>
    <scope>NUCLEOTIDE SEQUENCE [LARGE SCALE GENOMIC DNA]</scope>
    <source>
        <strain evidence="2 3">DSM 6307</strain>
    </source>
</reference>
<feature type="domain" description="Glutaredoxin" evidence="1">
    <location>
        <begin position="4"/>
        <end position="63"/>
    </location>
</feature>
<dbReference type="InterPro" id="IPR002109">
    <property type="entry name" value="Glutaredoxin"/>
</dbReference>
<dbReference type="SUPFAM" id="SSF52833">
    <property type="entry name" value="Thioredoxin-like"/>
    <property type="match status" value="1"/>
</dbReference>
<dbReference type="STRING" id="1314751.GCA_001591425_03234"/>
<name>A0A223KQD4_9BACI</name>
<dbReference type="Pfam" id="PF00462">
    <property type="entry name" value="Glutaredoxin"/>
    <property type="match status" value="1"/>
</dbReference>
<accession>A0A223KQD4</accession>
<evidence type="ECO:0000313" key="3">
    <source>
        <dbReference type="Proteomes" id="UP000215224"/>
    </source>
</evidence>
<gene>
    <name evidence="2" type="ORF">BC6307_10570</name>
</gene>
<dbReference type="GO" id="GO:0045454">
    <property type="term" value="P:cell redox homeostasis"/>
    <property type="evidence" value="ECO:0007669"/>
    <property type="project" value="TreeGrafter"/>
</dbReference>
<keyword evidence="3" id="KW-1185">Reference proteome</keyword>
<dbReference type="InterPro" id="IPR051548">
    <property type="entry name" value="Grx-like_ET"/>
</dbReference>
<dbReference type="GO" id="GO:0009055">
    <property type="term" value="F:electron transfer activity"/>
    <property type="evidence" value="ECO:0007669"/>
    <property type="project" value="TreeGrafter"/>
</dbReference>
<proteinExistence type="predicted"/>
<dbReference type="CDD" id="cd02976">
    <property type="entry name" value="NrdH"/>
    <property type="match status" value="1"/>
</dbReference>
<dbReference type="InterPro" id="IPR036249">
    <property type="entry name" value="Thioredoxin-like_sf"/>
</dbReference>
<dbReference type="KEGG" id="bcoh:BC6307_10570"/>
<protein>
    <submittedName>
        <fullName evidence="2">NrdH-redoxin</fullName>
    </submittedName>
</protein>
<dbReference type="PANTHER" id="PTHR34386:SF1">
    <property type="entry name" value="GLUTAREDOXIN-LIKE PROTEIN NRDH"/>
    <property type="match status" value="1"/>
</dbReference>
<dbReference type="Gene3D" id="3.40.30.10">
    <property type="entry name" value="Glutaredoxin"/>
    <property type="match status" value="1"/>
</dbReference>
<dbReference type="Proteomes" id="UP000215224">
    <property type="component" value="Chromosome"/>
</dbReference>
<evidence type="ECO:0000259" key="1">
    <source>
        <dbReference type="Pfam" id="PF00462"/>
    </source>
</evidence>
<dbReference type="EMBL" id="CP018866">
    <property type="protein sequence ID" value="AST91692.1"/>
    <property type="molecule type" value="Genomic_DNA"/>
</dbReference>
<organism evidence="2 3">
    <name type="scientific">Sutcliffiella cohnii</name>
    <dbReference type="NCBI Taxonomy" id="33932"/>
    <lineage>
        <taxon>Bacteria</taxon>
        <taxon>Bacillati</taxon>
        <taxon>Bacillota</taxon>
        <taxon>Bacilli</taxon>
        <taxon>Bacillales</taxon>
        <taxon>Bacillaceae</taxon>
        <taxon>Sutcliffiella</taxon>
    </lineage>
</organism>